<dbReference type="SUPFAM" id="SSF47226">
    <property type="entry name" value="Histidine-containing phosphotransfer domain, HPT domain"/>
    <property type="match status" value="1"/>
</dbReference>
<feature type="domain" description="HPt" evidence="2">
    <location>
        <begin position="16"/>
        <end position="118"/>
    </location>
</feature>
<feature type="modified residue" description="Phosphohistidine" evidence="1">
    <location>
        <position position="60"/>
    </location>
</feature>
<dbReference type="Pfam" id="PF01627">
    <property type="entry name" value="Hpt"/>
    <property type="match status" value="1"/>
</dbReference>
<dbReference type="AlphaFoldDB" id="A0A6N4TGW3"/>
<dbReference type="Gene3D" id="1.20.120.160">
    <property type="entry name" value="HPT domain"/>
    <property type="match status" value="1"/>
</dbReference>
<keyword evidence="1" id="KW-0597">Phosphoprotein</keyword>
<evidence type="ECO:0000256" key="1">
    <source>
        <dbReference type="PROSITE-ProRule" id="PRU00110"/>
    </source>
</evidence>
<dbReference type="InterPro" id="IPR008207">
    <property type="entry name" value="Sig_transdc_His_kin_Hpt_dom"/>
</dbReference>
<dbReference type="Proteomes" id="UP000464754">
    <property type="component" value="Chromosome"/>
</dbReference>
<organism evidence="3 4">
    <name type="scientific">Amedibacterium intestinale</name>
    <dbReference type="NCBI Taxonomy" id="2583452"/>
    <lineage>
        <taxon>Bacteria</taxon>
        <taxon>Bacillati</taxon>
        <taxon>Bacillota</taxon>
        <taxon>Erysipelotrichia</taxon>
        <taxon>Erysipelotrichales</taxon>
        <taxon>Erysipelotrichaceae</taxon>
        <taxon>Amedibacterium</taxon>
    </lineage>
</organism>
<dbReference type="GO" id="GO:0000160">
    <property type="term" value="P:phosphorelay signal transduction system"/>
    <property type="evidence" value="ECO:0007669"/>
    <property type="project" value="InterPro"/>
</dbReference>
<evidence type="ECO:0000313" key="4">
    <source>
        <dbReference type="Proteomes" id="UP000464754"/>
    </source>
</evidence>
<evidence type="ECO:0000313" key="3">
    <source>
        <dbReference type="EMBL" id="BBK22436.1"/>
    </source>
</evidence>
<gene>
    <name evidence="3" type="ORF">Aargi30884_13390</name>
</gene>
<reference evidence="4" key="1">
    <citation type="submission" date="2019-05" db="EMBL/GenBank/DDBJ databases">
        <title>Complete genome sequencing of Absiella argi strain JCM 30884.</title>
        <authorList>
            <person name="Sakamoto M."/>
            <person name="Murakami T."/>
            <person name="Mori H."/>
        </authorList>
    </citation>
    <scope>NUCLEOTIDE SEQUENCE [LARGE SCALE GENOMIC DNA]</scope>
    <source>
        <strain evidence="4">JCM 30884</strain>
    </source>
</reference>
<dbReference type="EMBL" id="AP019695">
    <property type="protein sequence ID" value="BBK22436.1"/>
    <property type="molecule type" value="Genomic_DNA"/>
</dbReference>
<dbReference type="RefSeq" id="WP_118361588.1">
    <property type="nucleotide sequence ID" value="NZ_AP019695.1"/>
</dbReference>
<name>A0A6N4TGW3_9FIRM</name>
<dbReference type="InterPro" id="IPR036641">
    <property type="entry name" value="HPT_dom_sf"/>
</dbReference>
<accession>A0A6N4TGW3</accession>
<keyword evidence="4" id="KW-1185">Reference proteome</keyword>
<evidence type="ECO:0000259" key="2">
    <source>
        <dbReference type="PROSITE" id="PS50894"/>
    </source>
</evidence>
<sequence>MTIKECYEAMGENYNEVLTRLQLEKLVVKYALKFLDDPNYGMLVEAWKEKDYEAAYRASHTLKGICSNLGFSKLGSMSTNLADALKENKIEQAEAIFPEIEGIYSNMISVLTEFQKTL</sequence>
<dbReference type="KEGG" id="aarg:Aargi30884_13390"/>
<dbReference type="PROSITE" id="PS50894">
    <property type="entry name" value="HPT"/>
    <property type="match status" value="1"/>
</dbReference>
<protein>
    <recommendedName>
        <fullName evidence="2">HPt domain-containing protein</fullName>
    </recommendedName>
</protein>
<proteinExistence type="predicted"/>